<feature type="transmembrane region" description="Helical" evidence="2">
    <location>
        <begin position="124"/>
        <end position="144"/>
    </location>
</feature>
<keyword evidence="2" id="KW-0472">Membrane</keyword>
<reference evidence="4" key="1">
    <citation type="submission" date="2023-08" db="EMBL/GenBank/DDBJ databases">
        <title>Black Yeasts Isolated from many extreme environments.</title>
        <authorList>
            <person name="Coleine C."/>
            <person name="Stajich J.E."/>
            <person name="Selbmann L."/>
        </authorList>
    </citation>
    <scope>NUCLEOTIDE SEQUENCE</scope>
    <source>
        <strain evidence="4">CCFEE 5810</strain>
    </source>
</reference>
<feature type="transmembrane region" description="Helical" evidence="2">
    <location>
        <begin position="46"/>
        <end position="68"/>
    </location>
</feature>
<proteinExistence type="predicted"/>
<protein>
    <recommendedName>
        <fullName evidence="3">Rhodopsin domain-containing protein</fullName>
    </recommendedName>
</protein>
<dbReference type="PANTHER" id="PTHR39614">
    <property type="entry name" value="INTEGRAL MEMBRANE PROTEIN"/>
    <property type="match status" value="1"/>
</dbReference>
<evidence type="ECO:0000256" key="1">
    <source>
        <dbReference type="SAM" id="MobiDB-lite"/>
    </source>
</evidence>
<feature type="transmembrane region" description="Helical" evidence="2">
    <location>
        <begin position="164"/>
        <end position="188"/>
    </location>
</feature>
<feature type="domain" description="Rhodopsin" evidence="3">
    <location>
        <begin position="30"/>
        <end position="260"/>
    </location>
</feature>
<dbReference type="EMBL" id="JAVRQU010000004">
    <property type="protein sequence ID" value="KAK5704158.1"/>
    <property type="molecule type" value="Genomic_DNA"/>
</dbReference>
<sequence>MSQAGSGNTSPVLTTVAVLIFIWAIVAFLIRLYVKLSRAEGVNADDGAISGAVVAALAQLVTVCYAVHHGYGVSWEDVSPGDRKSIVTALFASQIIYVISIGATRISIGYFTTSVLARDASSLLIARTLTGFCATWTIASIFLIALRGDLSEPWNTLNGSETMWIRWVIVDATGFACDIAAAAVVAYFVSSLEMNLSKKLTVCGILNSRLLLGVPIALRLYFLRPEQFEKNDLPADILTQVVVGTAIIFASLICLKPFLRPFDEAAFGSKASRSGLFRYTNDQDTSREQYYELSAARSGRNNDTMNSARGAKGRRLSDDEAPLTEKVAELPTRPDAVGHQADVKSGMMQGNGKGGGKSISKTQSWHVTVGEAR</sequence>
<feature type="transmembrane region" description="Helical" evidence="2">
    <location>
        <begin position="200"/>
        <end position="222"/>
    </location>
</feature>
<feature type="transmembrane region" description="Helical" evidence="2">
    <location>
        <begin position="237"/>
        <end position="255"/>
    </location>
</feature>
<dbReference type="Proteomes" id="UP001310594">
    <property type="component" value="Unassembled WGS sequence"/>
</dbReference>
<dbReference type="PANTHER" id="PTHR39614:SF2">
    <property type="entry name" value="INTEGRAL MEMBRANE PROTEIN"/>
    <property type="match status" value="1"/>
</dbReference>
<dbReference type="Pfam" id="PF20684">
    <property type="entry name" value="Fung_rhodopsin"/>
    <property type="match status" value="1"/>
</dbReference>
<accession>A0AAN7ZV87</accession>
<feature type="region of interest" description="Disordered" evidence="1">
    <location>
        <begin position="296"/>
        <end position="373"/>
    </location>
</feature>
<evidence type="ECO:0000256" key="2">
    <source>
        <dbReference type="SAM" id="Phobius"/>
    </source>
</evidence>
<dbReference type="AlphaFoldDB" id="A0AAN7ZV87"/>
<feature type="transmembrane region" description="Helical" evidence="2">
    <location>
        <begin position="12"/>
        <end position="34"/>
    </location>
</feature>
<dbReference type="InterPro" id="IPR049326">
    <property type="entry name" value="Rhodopsin_dom_fungi"/>
</dbReference>
<comment type="caution">
    <text evidence="4">The sequence shown here is derived from an EMBL/GenBank/DDBJ whole genome shotgun (WGS) entry which is preliminary data.</text>
</comment>
<evidence type="ECO:0000313" key="4">
    <source>
        <dbReference type="EMBL" id="KAK5704158.1"/>
    </source>
</evidence>
<evidence type="ECO:0000259" key="3">
    <source>
        <dbReference type="Pfam" id="PF20684"/>
    </source>
</evidence>
<keyword evidence="2" id="KW-0812">Transmembrane</keyword>
<keyword evidence="2" id="KW-1133">Transmembrane helix</keyword>
<name>A0AAN7ZV87_9PEZI</name>
<feature type="transmembrane region" description="Helical" evidence="2">
    <location>
        <begin position="88"/>
        <end position="112"/>
    </location>
</feature>
<evidence type="ECO:0000313" key="5">
    <source>
        <dbReference type="Proteomes" id="UP001310594"/>
    </source>
</evidence>
<organism evidence="4 5">
    <name type="scientific">Elasticomyces elasticus</name>
    <dbReference type="NCBI Taxonomy" id="574655"/>
    <lineage>
        <taxon>Eukaryota</taxon>
        <taxon>Fungi</taxon>
        <taxon>Dikarya</taxon>
        <taxon>Ascomycota</taxon>
        <taxon>Pezizomycotina</taxon>
        <taxon>Dothideomycetes</taxon>
        <taxon>Dothideomycetidae</taxon>
        <taxon>Mycosphaerellales</taxon>
        <taxon>Teratosphaeriaceae</taxon>
        <taxon>Elasticomyces</taxon>
    </lineage>
</organism>
<gene>
    <name evidence="4" type="ORF">LTR97_003171</name>
</gene>